<reference evidence="2" key="2">
    <citation type="submission" date="2021-04" db="EMBL/GenBank/DDBJ databases">
        <authorList>
            <person name="Gilroy R."/>
        </authorList>
    </citation>
    <scope>NUCLEOTIDE SEQUENCE</scope>
    <source>
        <strain evidence="2">ChiSjej1B19-5720</strain>
    </source>
</reference>
<feature type="transmembrane region" description="Helical" evidence="1">
    <location>
        <begin position="9"/>
        <end position="28"/>
    </location>
</feature>
<keyword evidence="1" id="KW-0472">Membrane</keyword>
<organism evidence="2 3">
    <name type="scientific">Candidatus Blautia faecavium</name>
    <dbReference type="NCBI Taxonomy" id="2838487"/>
    <lineage>
        <taxon>Bacteria</taxon>
        <taxon>Bacillati</taxon>
        <taxon>Bacillota</taxon>
        <taxon>Clostridia</taxon>
        <taxon>Lachnospirales</taxon>
        <taxon>Lachnospiraceae</taxon>
        <taxon>Blautia</taxon>
    </lineage>
</organism>
<dbReference type="Proteomes" id="UP000823842">
    <property type="component" value="Unassembled WGS sequence"/>
</dbReference>
<dbReference type="EMBL" id="DWYZ01000022">
    <property type="protein sequence ID" value="HJB27331.1"/>
    <property type="molecule type" value="Genomic_DNA"/>
</dbReference>
<feature type="transmembrane region" description="Helical" evidence="1">
    <location>
        <begin position="88"/>
        <end position="106"/>
    </location>
</feature>
<protein>
    <submittedName>
        <fullName evidence="2">DUF1275 domain-containing protein</fullName>
    </submittedName>
</protein>
<sequence length="233" mass="25717">MEKNEQFQVYFHHLMAVSGGFMGAYAILSRLEVFGSSQTANMITIIAHLVGKNYYDVLIRVAALVIYAAGIALTILIPRYTPLKNLHILSIFIDMAALLATGFIPASADPVMALYPFFFATAFQWCSFGSVKGYNSATIFSTNNLRQTVSSFTQYLCTRDPKALDKGIYFGGTLLFFHIGVVCSCLAYMTWGVKAAWAGILPLLLSLGFGVYEITLLEEPRKTKAPLPIRKPN</sequence>
<keyword evidence="1" id="KW-1133">Transmembrane helix</keyword>
<dbReference type="AlphaFoldDB" id="A0A9D2RV55"/>
<name>A0A9D2RV55_9FIRM</name>
<reference evidence="2" key="1">
    <citation type="journal article" date="2021" name="PeerJ">
        <title>Extensive microbial diversity within the chicken gut microbiome revealed by metagenomics and culture.</title>
        <authorList>
            <person name="Gilroy R."/>
            <person name="Ravi A."/>
            <person name="Getino M."/>
            <person name="Pursley I."/>
            <person name="Horton D.L."/>
            <person name="Alikhan N.F."/>
            <person name="Baker D."/>
            <person name="Gharbi K."/>
            <person name="Hall N."/>
            <person name="Watson M."/>
            <person name="Adriaenssens E.M."/>
            <person name="Foster-Nyarko E."/>
            <person name="Jarju S."/>
            <person name="Secka A."/>
            <person name="Antonio M."/>
            <person name="Oren A."/>
            <person name="Chaudhuri R.R."/>
            <person name="La Ragione R."/>
            <person name="Hildebrand F."/>
            <person name="Pallen M.J."/>
        </authorList>
    </citation>
    <scope>NUCLEOTIDE SEQUENCE</scope>
    <source>
        <strain evidence="2">ChiSjej1B19-5720</strain>
    </source>
</reference>
<dbReference type="PANTHER" id="PTHR37314:SF4">
    <property type="entry name" value="UPF0700 TRANSMEMBRANE PROTEIN YOAK"/>
    <property type="match status" value="1"/>
</dbReference>
<comment type="caution">
    <text evidence="2">The sequence shown here is derived from an EMBL/GenBank/DDBJ whole genome shotgun (WGS) entry which is preliminary data.</text>
</comment>
<evidence type="ECO:0000313" key="3">
    <source>
        <dbReference type="Proteomes" id="UP000823842"/>
    </source>
</evidence>
<feature type="transmembrane region" description="Helical" evidence="1">
    <location>
        <begin position="112"/>
        <end position="131"/>
    </location>
</feature>
<evidence type="ECO:0000313" key="2">
    <source>
        <dbReference type="EMBL" id="HJB27331.1"/>
    </source>
</evidence>
<dbReference type="PANTHER" id="PTHR37314">
    <property type="entry name" value="SLR0142 PROTEIN"/>
    <property type="match status" value="1"/>
</dbReference>
<dbReference type="InterPro" id="IPR010699">
    <property type="entry name" value="DUF1275"/>
</dbReference>
<proteinExistence type="predicted"/>
<evidence type="ECO:0000256" key="1">
    <source>
        <dbReference type="SAM" id="Phobius"/>
    </source>
</evidence>
<dbReference type="Pfam" id="PF06912">
    <property type="entry name" value="DUF1275"/>
    <property type="match status" value="1"/>
</dbReference>
<keyword evidence="1" id="KW-0812">Transmembrane</keyword>
<accession>A0A9D2RV55</accession>
<gene>
    <name evidence="2" type="ORF">IAA06_00850</name>
</gene>
<feature type="transmembrane region" description="Helical" evidence="1">
    <location>
        <begin position="195"/>
        <end position="214"/>
    </location>
</feature>
<feature type="transmembrane region" description="Helical" evidence="1">
    <location>
        <begin position="168"/>
        <end position="189"/>
    </location>
</feature>
<feature type="transmembrane region" description="Helical" evidence="1">
    <location>
        <begin position="57"/>
        <end position="76"/>
    </location>
</feature>